<dbReference type="EMBL" id="VIGX01000026">
    <property type="protein sequence ID" value="TWS25564.1"/>
    <property type="molecule type" value="Genomic_DNA"/>
</dbReference>
<feature type="region of interest" description="Disordered" evidence="1">
    <location>
        <begin position="31"/>
        <end position="77"/>
    </location>
</feature>
<dbReference type="Proteomes" id="UP000319375">
    <property type="component" value="Unassembled WGS sequence"/>
</dbReference>
<sequence length="116" mass="11814">MTTTHRALTFLGTLTAGAMIAASTIATAHAEPAPIDDGSGPISNGASIEDGSGTPGPSFDGPVSIPDVTADKTTNPDEYQRQVNARAQAQALEAARIAAKAYRDCINAGGDQDRVC</sequence>
<name>A0A5C5RS36_9ACTN</name>
<feature type="chain" id="PRO_5022924485" evidence="2">
    <location>
        <begin position="31"/>
        <end position="116"/>
    </location>
</feature>
<evidence type="ECO:0000313" key="3">
    <source>
        <dbReference type="EMBL" id="TWS25564.1"/>
    </source>
</evidence>
<dbReference type="RefSeq" id="WP_146489239.1">
    <property type="nucleotide sequence ID" value="NZ_VIGX01000026.1"/>
</dbReference>
<organism evidence="3 4">
    <name type="scientific">Tsukamurella conjunctivitidis</name>
    <dbReference type="NCBI Taxonomy" id="2592068"/>
    <lineage>
        <taxon>Bacteria</taxon>
        <taxon>Bacillati</taxon>
        <taxon>Actinomycetota</taxon>
        <taxon>Actinomycetes</taxon>
        <taxon>Mycobacteriales</taxon>
        <taxon>Tsukamurellaceae</taxon>
        <taxon>Tsukamurella</taxon>
    </lineage>
</organism>
<gene>
    <name evidence="3" type="ORF">FK530_22865</name>
</gene>
<keyword evidence="4" id="KW-1185">Reference proteome</keyword>
<protein>
    <submittedName>
        <fullName evidence="3">Uncharacterized protein</fullName>
    </submittedName>
</protein>
<reference evidence="3 4" key="1">
    <citation type="submission" date="2019-06" db="EMBL/GenBank/DDBJ databases">
        <title>Tsukamurella conjunctivitidis sp. nov., Tsukamurella assacharolytica sp. nov. and Tsukamurella sputae sp. nov. isolated from patients with conjunctivitis, bacteraemia (lymphoma) and respiratory infection (sputum) in Hong Kong.</title>
        <authorList>
            <person name="Teng J.L.L."/>
            <person name="Lee H.H."/>
            <person name="Fong J.Y.H."/>
            <person name="Fok K.M.N."/>
            <person name="Lau S.K.P."/>
            <person name="Woo P.C.Y."/>
        </authorList>
    </citation>
    <scope>NUCLEOTIDE SEQUENCE [LARGE SCALE GENOMIC DNA]</scope>
    <source>
        <strain evidence="3 4">HKU72</strain>
    </source>
</reference>
<feature type="signal peptide" evidence="2">
    <location>
        <begin position="1"/>
        <end position="30"/>
    </location>
</feature>
<dbReference type="OrthoDB" id="4775611at2"/>
<keyword evidence="2" id="KW-0732">Signal</keyword>
<evidence type="ECO:0000256" key="1">
    <source>
        <dbReference type="SAM" id="MobiDB-lite"/>
    </source>
</evidence>
<proteinExistence type="predicted"/>
<accession>A0A5C5RS36</accession>
<comment type="caution">
    <text evidence="3">The sequence shown here is derived from an EMBL/GenBank/DDBJ whole genome shotgun (WGS) entry which is preliminary data.</text>
</comment>
<evidence type="ECO:0000256" key="2">
    <source>
        <dbReference type="SAM" id="SignalP"/>
    </source>
</evidence>
<dbReference type="AlphaFoldDB" id="A0A5C5RS36"/>
<evidence type="ECO:0000313" key="4">
    <source>
        <dbReference type="Proteomes" id="UP000319375"/>
    </source>
</evidence>